<accession>A0ABT0MLW5</accession>
<dbReference type="CDD" id="cd03440">
    <property type="entry name" value="hot_dog"/>
    <property type="match status" value="1"/>
</dbReference>
<evidence type="ECO:0000313" key="3">
    <source>
        <dbReference type="Proteomes" id="UP001431217"/>
    </source>
</evidence>
<evidence type="ECO:0000313" key="2">
    <source>
        <dbReference type="EMBL" id="MCL1635867.1"/>
    </source>
</evidence>
<dbReference type="NCBIfam" id="TIGR02447">
    <property type="entry name" value="yiiD_Cterm"/>
    <property type="match status" value="1"/>
</dbReference>
<name>A0ABT0MLW5_9GAMM</name>
<dbReference type="SUPFAM" id="SSF54637">
    <property type="entry name" value="Thioesterase/thiol ester dehydrase-isomerase"/>
    <property type="match status" value="1"/>
</dbReference>
<evidence type="ECO:0000259" key="1">
    <source>
        <dbReference type="Pfam" id="PF09500"/>
    </source>
</evidence>
<dbReference type="RefSeq" id="WP_249475806.1">
    <property type="nucleotide sequence ID" value="NZ_JAMBEP010000004.1"/>
</dbReference>
<sequence length="152" mass="16655">MDTERALEKLDAYYQAMPPVAAMHLRIDRYDGERLRLHAPLAHHVNDKGCAFGGSLNSLMTLAAWGLVSMRLEAAGLRSDVYVADNKVRYLAPLFADLEAEAQLSPEASWDDFVAGLRAKGRARTHVNAQVRLPDGGVAADFKARFVAFAKG</sequence>
<dbReference type="InterPro" id="IPR012660">
    <property type="entry name" value="YiiD_C"/>
</dbReference>
<dbReference type="Gene3D" id="3.10.129.10">
    <property type="entry name" value="Hotdog Thioesterase"/>
    <property type="match status" value="1"/>
</dbReference>
<dbReference type="EMBL" id="JAMBEP010000004">
    <property type="protein sequence ID" value="MCL1635867.1"/>
    <property type="molecule type" value="Genomic_DNA"/>
</dbReference>
<keyword evidence="3" id="KW-1185">Reference proteome</keyword>
<protein>
    <submittedName>
        <fullName evidence="2">YiiD C-terminal domain-containing protein</fullName>
    </submittedName>
</protein>
<proteinExistence type="predicted"/>
<dbReference type="Pfam" id="PF09500">
    <property type="entry name" value="YiiD_C"/>
    <property type="match status" value="1"/>
</dbReference>
<organism evidence="2 3">
    <name type="scientific">Luteimonas galliterrae</name>
    <dbReference type="NCBI Taxonomy" id="2940486"/>
    <lineage>
        <taxon>Bacteria</taxon>
        <taxon>Pseudomonadati</taxon>
        <taxon>Pseudomonadota</taxon>
        <taxon>Gammaproteobacteria</taxon>
        <taxon>Lysobacterales</taxon>
        <taxon>Lysobacteraceae</taxon>
        <taxon>Luteimonas</taxon>
    </lineage>
</organism>
<reference evidence="2 3" key="1">
    <citation type="submission" date="2022-05" db="EMBL/GenBank/DDBJ databases">
        <title>Luteimonas sp. SX5, whole genome shotgun sequencing project.</title>
        <authorList>
            <person name="Zhao G."/>
            <person name="Shen L."/>
        </authorList>
    </citation>
    <scope>NUCLEOTIDE SEQUENCE [LARGE SCALE GENOMIC DNA]</scope>
    <source>
        <strain evidence="2 3">SX5</strain>
    </source>
</reference>
<dbReference type="InterPro" id="IPR029069">
    <property type="entry name" value="HotDog_dom_sf"/>
</dbReference>
<dbReference type="Proteomes" id="UP001431217">
    <property type="component" value="Unassembled WGS sequence"/>
</dbReference>
<comment type="caution">
    <text evidence="2">The sequence shown here is derived from an EMBL/GenBank/DDBJ whole genome shotgun (WGS) entry which is preliminary data.</text>
</comment>
<feature type="domain" description="Thioesterase putative" evidence="1">
    <location>
        <begin position="13"/>
        <end position="149"/>
    </location>
</feature>
<gene>
    <name evidence="2" type="ORF">M2650_14655</name>
</gene>